<dbReference type="Gene3D" id="3.60.40.10">
    <property type="entry name" value="PPM-type phosphatase domain"/>
    <property type="match status" value="1"/>
</dbReference>
<evidence type="ECO:0000256" key="7">
    <source>
        <dbReference type="ARBA" id="ARBA00023012"/>
    </source>
</evidence>
<dbReference type="Proteomes" id="UP000282454">
    <property type="component" value="Unassembled WGS sequence"/>
</dbReference>
<evidence type="ECO:0000313" key="13">
    <source>
        <dbReference type="EMBL" id="RLK54368.1"/>
    </source>
</evidence>
<dbReference type="PANTHER" id="PTHR43547:SF2">
    <property type="entry name" value="HYBRID SIGNAL TRANSDUCTION HISTIDINE KINASE C"/>
    <property type="match status" value="1"/>
</dbReference>
<dbReference type="PROSITE" id="PS50110">
    <property type="entry name" value="RESPONSE_REGULATORY"/>
    <property type="match status" value="1"/>
</dbReference>
<evidence type="ECO:0000259" key="10">
    <source>
        <dbReference type="PROSITE" id="PS50110"/>
    </source>
</evidence>
<evidence type="ECO:0000256" key="5">
    <source>
        <dbReference type="ARBA" id="ARBA00022679"/>
    </source>
</evidence>
<dbReference type="InterPro" id="IPR036097">
    <property type="entry name" value="HisK_dim/P_sf"/>
</dbReference>
<dbReference type="FunFam" id="3.30.565.10:FF:000006">
    <property type="entry name" value="Sensor histidine kinase WalK"/>
    <property type="match status" value="1"/>
</dbReference>
<gene>
    <name evidence="13" type="ORF">CLV68_5918</name>
</gene>
<dbReference type="PROSITE" id="PS50109">
    <property type="entry name" value="HIS_KIN"/>
    <property type="match status" value="1"/>
</dbReference>
<feature type="domain" description="Histidine kinase" evidence="9">
    <location>
        <begin position="319"/>
        <end position="537"/>
    </location>
</feature>
<dbReference type="EC" id="2.7.13.3" evidence="3"/>
<dbReference type="Pfam" id="PF00072">
    <property type="entry name" value="Response_reg"/>
    <property type="match status" value="1"/>
</dbReference>
<organism evidence="13 14">
    <name type="scientific">Actinokineospora cianjurensis</name>
    <dbReference type="NCBI Taxonomy" id="585224"/>
    <lineage>
        <taxon>Bacteria</taxon>
        <taxon>Bacillati</taxon>
        <taxon>Actinomycetota</taxon>
        <taxon>Actinomycetes</taxon>
        <taxon>Pseudonocardiales</taxon>
        <taxon>Pseudonocardiaceae</taxon>
        <taxon>Actinokineospora</taxon>
    </lineage>
</organism>
<dbReference type="SUPFAM" id="SSF52172">
    <property type="entry name" value="CheY-like"/>
    <property type="match status" value="1"/>
</dbReference>
<dbReference type="SMART" id="SM00387">
    <property type="entry name" value="HATPase_c"/>
    <property type="match status" value="1"/>
</dbReference>
<dbReference type="PANTHER" id="PTHR43547">
    <property type="entry name" value="TWO-COMPONENT HISTIDINE KINASE"/>
    <property type="match status" value="1"/>
</dbReference>
<keyword evidence="6" id="KW-0418">Kinase</keyword>
<dbReference type="Pfam" id="PF00512">
    <property type="entry name" value="HisKA"/>
    <property type="match status" value="1"/>
</dbReference>
<comment type="subcellular location">
    <subcellularLocation>
        <location evidence="2">Cell membrane</location>
    </subcellularLocation>
</comment>
<dbReference type="Pfam" id="PF13426">
    <property type="entry name" value="PAS_9"/>
    <property type="match status" value="1"/>
</dbReference>
<proteinExistence type="predicted"/>
<feature type="modified residue" description="4-aspartylphosphate" evidence="8">
    <location>
        <position position="625"/>
    </location>
</feature>
<dbReference type="SMART" id="SM00331">
    <property type="entry name" value="PP2C_SIG"/>
    <property type="match status" value="1"/>
</dbReference>
<dbReference type="InterPro" id="IPR036890">
    <property type="entry name" value="HATPase_C_sf"/>
</dbReference>
<dbReference type="NCBIfam" id="TIGR00229">
    <property type="entry name" value="sensory_box"/>
    <property type="match status" value="1"/>
</dbReference>
<evidence type="ECO:0000313" key="14">
    <source>
        <dbReference type="Proteomes" id="UP000282454"/>
    </source>
</evidence>
<dbReference type="RefSeq" id="WP_121394234.1">
    <property type="nucleotide sequence ID" value="NZ_RCDD01000007.1"/>
</dbReference>
<feature type="domain" description="PAC" evidence="12">
    <location>
        <begin position="774"/>
        <end position="826"/>
    </location>
</feature>
<dbReference type="SUPFAM" id="SSF81606">
    <property type="entry name" value="PP2C-like"/>
    <property type="match status" value="1"/>
</dbReference>
<dbReference type="PROSITE" id="PS50113">
    <property type="entry name" value="PAC"/>
    <property type="match status" value="1"/>
</dbReference>
<feature type="domain" description="Response regulatory" evidence="10">
    <location>
        <begin position="577"/>
        <end position="692"/>
    </location>
</feature>
<dbReference type="InterPro" id="IPR001610">
    <property type="entry name" value="PAC"/>
</dbReference>
<dbReference type="CDD" id="cd00130">
    <property type="entry name" value="PAS"/>
    <property type="match status" value="1"/>
</dbReference>
<dbReference type="InterPro" id="IPR036457">
    <property type="entry name" value="PPM-type-like_dom_sf"/>
</dbReference>
<dbReference type="InterPro" id="IPR001789">
    <property type="entry name" value="Sig_transdc_resp-reg_receiver"/>
</dbReference>
<dbReference type="SUPFAM" id="SSF47384">
    <property type="entry name" value="Homodimeric domain of signal transducing histidine kinase"/>
    <property type="match status" value="1"/>
</dbReference>
<dbReference type="InterPro" id="IPR001932">
    <property type="entry name" value="PPM-type_phosphatase-like_dom"/>
</dbReference>
<dbReference type="InterPro" id="IPR004358">
    <property type="entry name" value="Sig_transdc_His_kin-like_C"/>
</dbReference>
<keyword evidence="7" id="KW-0902">Two-component regulatory system</keyword>
<feature type="domain" description="PAS" evidence="11">
    <location>
        <begin position="701"/>
        <end position="739"/>
    </location>
</feature>
<dbReference type="SMART" id="SM00086">
    <property type="entry name" value="PAC"/>
    <property type="match status" value="1"/>
</dbReference>
<evidence type="ECO:0000256" key="1">
    <source>
        <dbReference type="ARBA" id="ARBA00000085"/>
    </source>
</evidence>
<dbReference type="AlphaFoldDB" id="A0A421AX36"/>
<dbReference type="SUPFAM" id="SSF55785">
    <property type="entry name" value="PYP-like sensor domain (PAS domain)"/>
    <property type="match status" value="1"/>
</dbReference>
<evidence type="ECO:0000259" key="11">
    <source>
        <dbReference type="PROSITE" id="PS50112"/>
    </source>
</evidence>
<dbReference type="InterPro" id="IPR000700">
    <property type="entry name" value="PAS-assoc_C"/>
</dbReference>
<dbReference type="InterPro" id="IPR000014">
    <property type="entry name" value="PAS"/>
</dbReference>
<dbReference type="SMART" id="SM00388">
    <property type="entry name" value="HisKA"/>
    <property type="match status" value="1"/>
</dbReference>
<dbReference type="Pfam" id="PF02518">
    <property type="entry name" value="HATPase_c"/>
    <property type="match status" value="1"/>
</dbReference>
<keyword evidence="5" id="KW-0808">Transferase</keyword>
<evidence type="ECO:0000256" key="8">
    <source>
        <dbReference type="PROSITE-ProRule" id="PRU00169"/>
    </source>
</evidence>
<dbReference type="Gene3D" id="1.10.287.130">
    <property type="match status" value="1"/>
</dbReference>
<dbReference type="InterPro" id="IPR035965">
    <property type="entry name" value="PAS-like_dom_sf"/>
</dbReference>
<name>A0A421AX36_9PSEU</name>
<evidence type="ECO:0000256" key="2">
    <source>
        <dbReference type="ARBA" id="ARBA00004236"/>
    </source>
</evidence>
<dbReference type="PRINTS" id="PR00344">
    <property type="entry name" value="BCTRLSENSOR"/>
</dbReference>
<dbReference type="OrthoDB" id="163538at2"/>
<dbReference type="GO" id="GO:0000155">
    <property type="term" value="F:phosphorelay sensor kinase activity"/>
    <property type="evidence" value="ECO:0007669"/>
    <property type="project" value="InterPro"/>
</dbReference>
<dbReference type="InterPro" id="IPR005467">
    <property type="entry name" value="His_kinase_dom"/>
</dbReference>
<evidence type="ECO:0000259" key="12">
    <source>
        <dbReference type="PROSITE" id="PS50113"/>
    </source>
</evidence>
<dbReference type="Gene3D" id="3.30.450.20">
    <property type="entry name" value="PAS domain"/>
    <property type="match status" value="2"/>
</dbReference>
<dbReference type="GO" id="GO:0005886">
    <property type="term" value="C:plasma membrane"/>
    <property type="evidence" value="ECO:0007669"/>
    <property type="project" value="UniProtKB-SubCell"/>
</dbReference>
<dbReference type="InterPro" id="IPR003661">
    <property type="entry name" value="HisK_dim/P_dom"/>
</dbReference>
<dbReference type="Gene3D" id="3.30.565.10">
    <property type="entry name" value="Histidine kinase-like ATPase, C-terminal domain"/>
    <property type="match status" value="1"/>
</dbReference>
<sequence>MRADEPGTGEMAGLVLRFDWSATQLGPRQCWSEPLRTAAGIVLESRHPMLLLWGERLTMLYNDAFVPLAGDRHPGALGGSGRAVFAEVWPTIGPVVERVLETGEAAWVDDQPLVLTRHGAAVETFWSYSHSPVRDGRGRVVGVFSTTNDTTSRVVAARRLAALRDLGGLPRSADNSVTAVCSAAARVLAEHHAEIPYALFHLVEPDGSLLVAAECGAVPPDPGRAGAVAAAWRSRESVPCGTGELLVPLQPGSGGDSPGVLALGLSAHRVFDKDYQDFLVLVGGQVSAAVGDARAYQEQRRQIADLAELDRLKTEFFANISHEFRTPLTLIAGETADAVADEVAPLAPAQRDRAEVVLRNAERLRRLVDDLLDLARLEAGALTADPTWTDLAALTEEVSTSFAPAVSKAGLAMVLRCSPLPRLVAVDRGMWEKVVLNLLSNAVKYTLAGHIEVALLDRGDDVELVVTDTGVGVSAEELPRLFTRFHRAADGRGRSFEGAGIGLALVDELVRLHGGSTGVASTVGVGSAFTVRIPYGETAAEVGTTPPAGRTAHLTEALRWSDPASEPVSRAPEDAPTVLVVDDNSDLRRFVTALLSPTWKVIQAPDGVTALARVAEDAPDMVLTDAMMPGMSGFELLHTLRADPATAELPVVFLSARAGEDAAVEALDAGADDFLPKPFSPAELVARIRSNLELARLRTRAARFRKTLVEALQEGFFLADAAGTVIEANTAFGTITGYSASGVPFRWPYPWLSEGGDRHKQERVHEQFLRRGGGEFLYPIRHRDGHRVWVSSLVATLPDRTGAARMSVGTVRDVTARVTATNREATLARFTGALATAVDVDGVLGAGLPGVAEAFAAWSAAVVLWRSDTPDPRVVSYPVSVTWDSWSFELRQAMADAARRRAGAVAEVRDAAGPALVTALGAADAVLLVRPRSAPDPADRSLFALMSQHLALATARARSFDETRGVALTLQHALLGPSDLPPGFAVRYEPAVLPLEVGGDWYDVVRLPGDRIGIVVGDCVGNGLAAAAVMGQLRSACRALLRQSGSAADALRQLDGYAEDVPGASCTTVFCGIVDPVASTVTYSRAGHPPPVLLTPDGSTRVLDEAGSLPLAVLPDTDRVNAQTDLPPGSLVLLYTDGLVERRDEPWDVGLDRLRNSLSTQSAPGTPLAAIIDRVFDDLRPASGYDDDVAVVAYRSAEDR</sequence>
<keyword evidence="4 8" id="KW-0597">Phosphoprotein</keyword>
<dbReference type="CDD" id="cd00082">
    <property type="entry name" value="HisKA"/>
    <property type="match status" value="1"/>
</dbReference>
<dbReference type="EMBL" id="RCDD01000007">
    <property type="protein sequence ID" value="RLK54368.1"/>
    <property type="molecule type" value="Genomic_DNA"/>
</dbReference>
<keyword evidence="14" id="KW-1185">Reference proteome</keyword>
<dbReference type="SUPFAM" id="SSF55781">
    <property type="entry name" value="GAF domain-like"/>
    <property type="match status" value="1"/>
</dbReference>
<comment type="catalytic activity">
    <reaction evidence="1">
        <text>ATP + protein L-histidine = ADP + protein N-phospho-L-histidine.</text>
        <dbReference type="EC" id="2.7.13.3"/>
    </reaction>
</comment>
<dbReference type="PROSITE" id="PS50112">
    <property type="entry name" value="PAS"/>
    <property type="match status" value="1"/>
</dbReference>
<evidence type="ECO:0000256" key="6">
    <source>
        <dbReference type="ARBA" id="ARBA00022777"/>
    </source>
</evidence>
<reference evidence="13 14" key="1">
    <citation type="submission" date="2018-10" db="EMBL/GenBank/DDBJ databases">
        <title>Genomic Encyclopedia of Archaeal and Bacterial Type Strains, Phase II (KMG-II): from individual species to whole genera.</title>
        <authorList>
            <person name="Goeker M."/>
        </authorList>
    </citation>
    <scope>NUCLEOTIDE SEQUENCE [LARGE SCALE GENOMIC DNA]</scope>
    <source>
        <strain evidence="13 14">DSM 45657</strain>
    </source>
</reference>
<dbReference type="InterPro" id="IPR011006">
    <property type="entry name" value="CheY-like_superfamily"/>
</dbReference>
<dbReference type="SUPFAM" id="SSF55874">
    <property type="entry name" value="ATPase domain of HSP90 chaperone/DNA topoisomerase II/histidine kinase"/>
    <property type="match status" value="1"/>
</dbReference>
<dbReference type="InterPro" id="IPR003594">
    <property type="entry name" value="HATPase_dom"/>
</dbReference>
<protein>
    <recommendedName>
        <fullName evidence="3">histidine kinase</fullName>
        <ecNumber evidence="3">2.7.13.3</ecNumber>
    </recommendedName>
</protein>
<dbReference type="SMART" id="SM00448">
    <property type="entry name" value="REC"/>
    <property type="match status" value="1"/>
</dbReference>
<accession>A0A421AX36</accession>
<evidence type="ECO:0000259" key="9">
    <source>
        <dbReference type="PROSITE" id="PS50109"/>
    </source>
</evidence>
<evidence type="ECO:0000256" key="3">
    <source>
        <dbReference type="ARBA" id="ARBA00012438"/>
    </source>
</evidence>
<dbReference type="Pfam" id="PF07228">
    <property type="entry name" value="SpoIIE"/>
    <property type="match status" value="1"/>
</dbReference>
<evidence type="ECO:0000256" key="4">
    <source>
        <dbReference type="ARBA" id="ARBA00022553"/>
    </source>
</evidence>
<dbReference type="Gene3D" id="3.40.50.2300">
    <property type="match status" value="1"/>
</dbReference>
<comment type="caution">
    <text evidence="13">The sequence shown here is derived from an EMBL/GenBank/DDBJ whole genome shotgun (WGS) entry which is preliminary data.</text>
</comment>